<evidence type="ECO:0000256" key="1">
    <source>
        <dbReference type="ARBA" id="ARBA00022679"/>
    </source>
</evidence>
<evidence type="ECO:0000256" key="3">
    <source>
        <dbReference type="ARBA" id="ARBA00038502"/>
    </source>
</evidence>
<dbReference type="KEGG" id="str:Sterm_2015"/>
<evidence type="ECO:0000313" key="6">
    <source>
        <dbReference type="Proteomes" id="UP000000845"/>
    </source>
</evidence>
<dbReference type="Proteomes" id="UP000000845">
    <property type="component" value="Chromosome"/>
</dbReference>
<dbReference type="GO" id="GO:0016747">
    <property type="term" value="F:acyltransferase activity, transferring groups other than amino-acyl groups"/>
    <property type="evidence" value="ECO:0007669"/>
    <property type="project" value="InterPro"/>
</dbReference>
<dbReference type="AlphaFoldDB" id="D1AJI2"/>
<dbReference type="Gene3D" id="3.40.630.30">
    <property type="match status" value="1"/>
</dbReference>
<dbReference type="CDD" id="cd04301">
    <property type="entry name" value="NAT_SF"/>
    <property type="match status" value="1"/>
</dbReference>
<dbReference type="PANTHER" id="PTHR43792">
    <property type="entry name" value="GNAT FAMILY, PUTATIVE (AFU_ORTHOLOGUE AFUA_3G00765)-RELATED-RELATED"/>
    <property type="match status" value="1"/>
</dbReference>
<sequence length="189" mass="22378">MLNHQGTEIIETERLLLRKFKYSDTENMLKYWISDPAVQHMYSEPVYSTKDEVKELLEKYIKNYEKEDYYRWAIIDRKENVCIGQIAFFLVDNKNHFAEIEYCVGRDFQGKGLATEAARALLNFGFGKVNFHRIQICHKEHNLASKAVILKCGFNFEGGLRDFFFMGDTYVTRMYYSLLKNEWNTSNKS</sequence>
<evidence type="ECO:0000313" key="5">
    <source>
        <dbReference type="EMBL" id="ACZ08870.1"/>
    </source>
</evidence>
<gene>
    <name evidence="5" type="ordered locus">Sterm_2015</name>
</gene>
<dbReference type="Pfam" id="PF13302">
    <property type="entry name" value="Acetyltransf_3"/>
    <property type="match status" value="1"/>
</dbReference>
<dbReference type="EMBL" id="CP001739">
    <property type="protein sequence ID" value="ACZ08870.1"/>
    <property type="molecule type" value="Genomic_DNA"/>
</dbReference>
<accession>D1AJI2</accession>
<organism evidence="5 6">
    <name type="scientific">Sebaldella termitidis (strain ATCC 33386 / NCTC 11300)</name>
    <dbReference type="NCBI Taxonomy" id="526218"/>
    <lineage>
        <taxon>Bacteria</taxon>
        <taxon>Fusobacteriati</taxon>
        <taxon>Fusobacteriota</taxon>
        <taxon>Fusobacteriia</taxon>
        <taxon>Fusobacteriales</taxon>
        <taxon>Leptotrichiaceae</taxon>
        <taxon>Sebaldella</taxon>
    </lineage>
</organism>
<dbReference type="HOGENOM" id="CLU_013985_3_6_0"/>
<dbReference type="InterPro" id="IPR051531">
    <property type="entry name" value="N-acetyltransferase"/>
</dbReference>
<dbReference type="InterPro" id="IPR000182">
    <property type="entry name" value="GNAT_dom"/>
</dbReference>
<proteinExistence type="inferred from homology"/>
<reference evidence="6" key="1">
    <citation type="submission" date="2009-09" db="EMBL/GenBank/DDBJ databases">
        <title>The complete chromosome of Sebaldella termitidis ATCC 33386.</title>
        <authorList>
            <consortium name="US DOE Joint Genome Institute (JGI-PGF)"/>
            <person name="Lucas S."/>
            <person name="Copeland A."/>
            <person name="Lapidus A."/>
            <person name="Glavina del Rio T."/>
            <person name="Dalin E."/>
            <person name="Tice H."/>
            <person name="Bruce D."/>
            <person name="Goodwin L."/>
            <person name="Pitluck S."/>
            <person name="Kyrpides N."/>
            <person name="Mavromatis K."/>
            <person name="Ivanova N."/>
            <person name="Mikhailova N."/>
            <person name="Sims D."/>
            <person name="Meincke L."/>
            <person name="Brettin T."/>
            <person name="Detter J.C."/>
            <person name="Han C."/>
            <person name="Larimer F."/>
            <person name="Land M."/>
            <person name="Hauser L."/>
            <person name="Markowitz V."/>
            <person name="Cheng J.F."/>
            <person name="Hugenholtz P."/>
            <person name="Woyke T."/>
            <person name="Wu D."/>
            <person name="Eisen J.A."/>
        </authorList>
    </citation>
    <scope>NUCLEOTIDE SEQUENCE [LARGE SCALE GENOMIC DNA]</scope>
    <source>
        <strain evidence="6">ATCC 33386 / NCTC 11300</strain>
    </source>
</reference>
<dbReference type="InterPro" id="IPR016181">
    <property type="entry name" value="Acyl_CoA_acyltransferase"/>
</dbReference>
<dbReference type="eggNOG" id="COG1670">
    <property type="taxonomic scope" value="Bacteria"/>
</dbReference>
<evidence type="ECO:0000259" key="4">
    <source>
        <dbReference type="PROSITE" id="PS51186"/>
    </source>
</evidence>
<protein>
    <submittedName>
        <fullName evidence="5">GCN5-related N-acetyltransferase</fullName>
    </submittedName>
</protein>
<keyword evidence="2" id="KW-0012">Acyltransferase</keyword>
<reference evidence="5 6" key="2">
    <citation type="journal article" date="2010" name="Stand. Genomic Sci.">
        <title>Complete genome sequence of Sebaldella termitidis type strain (NCTC 11300).</title>
        <authorList>
            <person name="Harmon-Smith M."/>
            <person name="Celia L."/>
            <person name="Chertkov O."/>
            <person name="Lapidus A."/>
            <person name="Copeland A."/>
            <person name="Glavina Del Rio T."/>
            <person name="Nolan M."/>
            <person name="Lucas S."/>
            <person name="Tice H."/>
            <person name="Cheng J.F."/>
            <person name="Han C."/>
            <person name="Detter J.C."/>
            <person name="Bruce D."/>
            <person name="Goodwin L."/>
            <person name="Pitluck S."/>
            <person name="Pati A."/>
            <person name="Liolios K."/>
            <person name="Ivanova N."/>
            <person name="Mavromatis K."/>
            <person name="Mikhailova N."/>
            <person name="Chen A."/>
            <person name="Palaniappan K."/>
            <person name="Land M."/>
            <person name="Hauser L."/>
            <person name="Chang Y.J."/>
            <person name="Jeffries C.D."/>
            <person name="Brettin T."/>
            <person name="Goker M."/>
            <person name="Beck B."/>
            <person name="Bristow J."/>
            <person name="Eisen J.A."/>
            <person name="Markowitz V."/>
            <person name="Hugenholtz P."/>
            <person name="Kyrpides N.C."/>
            <person name="Klenk H.P."/>
            <person name="Chen F."/>
        </authorList>
    </citation>
    <scope>NUCLEOTIDE SEQUENCE [LARGE SCALE GENOMIC DNA]</scope>
    <source>
        <strain evidence="6">ATCC 33386 / NCTC 11300</strain>
    </source>
</reference>
<dbReference type="PANTHER" id="PTHR43792:SF8">
    <property type="entry name" value="[RIBOSOMAL PROTEIN US5]-ALANINE N-ACETYLTRANSFERASE"/>
    <property type="match status" value="1"/>
</dbReference>
<keyword evidence="1" id="KW-0808">Transferase</keyword>
<comment type="similarity">
    <text evidence="3">Belongs to the acetyltransferase family. RimJ subfamily.</text>
</comment>
<evidence type="ECO:0000256" key="2">
    <source>
        <dbReference type="ARBA" id="ARBA00023315"/>
    </source>
</evidence>
<dbReference type="PROSITE" id="PS51186">
    <property type="entry name" value="GNAT"/>
    <property type="match status" value="1"/>
</dbReference>
<name>D1AJI2_SEBTE</name>
<feature type="domain" description="N-acetyltransferase" evidence="4">
    <location>
        <begin position="33"/>
        <end position="179"/>
    </location>
</feature>
<dbReference type="SUPFAM" id="SSF55729">
    <property type="entry name" value="Acyl-CoA N-acyltransferases (Nat)"/>
    <property type="match status" value="1"/>
</dbReference>
<dbReference type="RefSeq" id="WP_012861464.1">
    <property type="nucleotide sequence ID" value="NC_013517.1"/>
</dbReference>
<dbReference type="STRING" id="526218.Sterm_2015"/>
<keyword evidence="6" id="KW-1185">Reference proteome</keyword>